<proteinExistence type="predicted"/>
<dbReference type="RefSeq" id="WP_150165299.1">
    <property type="nucleotide sequence ID" value="NZ_CP029193.1"/>
</dbReference>
<gene>
    <name evidence="1" type="ORF">DEJ47_04910</name>
</gene>
<dbReference type="AlphaFoldDB" id="A0A5P2B5X1"/>
<dbReference type="OrthoDB" id="4551696at2"/>
<dbReference type="EMBL" id="CP029193">
    <property type="protein sequence ID" value="QES25883.1"/>
    <property type="molecule type" value="Genomic_DNA"/>
</dbReference>
<evidence type="ECO:0000313" key="1">
    <source>
        <dbReference type="EMBL" id="QES25883.1"/>
    </source>
</evidence>
<evidence type="ECO:0008006" key="3">
    <source>
        <dbReference type="Google" id="ProtNLM"/>
    </source>
</evidence>
<evidence type="ECO:0000313" key="2">
    <source>
        <dbReference type="Proteomes" id="UP000323046"/>
    </source>
</evidence>
<protein>
    <recommendedName>
        <fullName evidence="3">Helix-turn-helix domain containing protein</fullName>
    </recommendedName>
</protein>
<sequence length="269" mass="29566">MTTADHTPSRACYLRGCDSKGCRQANYRYMSRYRLDRERNGRRRVDASPAAAHVRKLVDAGWSRHQIATVADCAERTIVSLCNGHYPTIRADIAARIITAQPHVSTVDAKSYVDATGTIRRVRALMYIGHPLNAIAATARVHRAPLGKLISHEHHHVTAGYARRIAAAYTAMTKLPGNSVRARNRAQSSGWHGPLAWDDIDDPASKPETGWHSEAKASTRTRTKVYADPQRVAALTAQGQSAADIALQLGCHQRIVVRARGRAREQVAA</sequence>
<name>A0A5P2B5X1_STRVZ</name>
<keyword evidence="2" id="KW-1185">Reference proteome</keyword>
<dbReference type="Proteomes" id="UP000323046">
    <property type="component" value="Chromosome"/>
</dbReference>
<accession>A0A5P2B5X1</accession>
<reference evidence="1 2" key="1">
    <citation type="submission" date="2018-05" db="EMBL/GenBank/DDBJ databases">
        <title>Streptomyces venezuelae.</title>
        <authorList>
            <person name="Kim W."/>
            <person name="Lee N."/>
            <person name="Cho B.-K."/>
        </authorList>
    </citation>
    <scope>NUCLEOTIDE SEQUENCE [LARGE SCALE GENOMIC DNA]</scope>
    <source>
        <strain evidence="1 2">ATCC 14583</strain>
    </source>
</reference>
<organism evidence="1 2">
    <name type="scientific">Streptomyces venezuelae</name>
    <dbReference type="NCBI Taxonomy" id="54571"/>
    <lineage>
        <taxon>Bacteria</taxon>
        <taxon>Bacillati</taxon>
        <taxon>Actinomycetota</taxon>
        <taxon>Actinomycetes</taxon>
        <taxon>Kitasatosporales</taxon>
        <taxon>Streptomycetaceae</taxon>
        <taxon>Streptomyces</taxon>
    </lineage>
</organism>